<dbReference type="PANTHER" id="PTHR10885">
    <property type="entry name" value="ISOPENTENYL-DIPHOSPHATE DELTA-ISOMERASE"/>
    <property type="match status" value="1"/>
</dbReference>
<dbReference type="Gene3D" id="3.90.79.10">
    <property type="entry name" value="Nucleoside Triphosphate Pyrophosphohydrolase"/>
    <property type="match status" value="1"/>
</dbReference>
<dbReference type="PANTHER" id="PTHR10885:SF0">
    <property type="entry name" value="ISOPENTENYL-DIPHOSPHATE DELTA-ISOMERASE"/>
    <property type="match status" value="1"/>
</dbReference>
<evidence type="ECO:0000259" key="2">
    <source>
        <dbReference type="PROSITE" id="PS51462"/>
    </source>
</evidence>
<evidence type="ECO:0000313" key="4">
    <source>
        <dbReference type="Proteomes" id="UP000468443"/>
    </source>
</evidence>
<feature type="domain" description="Nudix hydrolase" evidence="2">
    <location>
        <begin position="29"/>
        <end position="168"/>
    </location>
</feature>
<dbReference type="PROSITE" id="PS00893">
    <property type="entry name" value="NUDIX_BOX"/>
    <property type="match status" value="1"/>
</dbReference>
<sequence length="182" mass="20770">MDEWVDVLDQDGRQTGKSILKSEAHLKGIFHPTVHIWFFTSQNEVLLQQRAQTKKTFPGLWDVSVAGHTVAGEKAKQAALREVREEIGLKIKAGDLIPVGIFKSVQHHENGILDCEFHHTFLCELRQPLSSLGIQEEEVADIKLLALDQWEMDLFSNGNNKVYVPHEGSYYRDVIRAIRRNL</sequence>
<organism evidence="3 4">
    <name type="scientific">Muriicola jejuensis</name>
    <dbReference type="NCBI Taxonomy" id="504488"/>
    <lineage>
        <taxon>Bacteria</taxon>
        <taxon>Pseudomonadati</taxon>
        <taxon>Bacteroidota</taxon>
        <taxon>Flavobacteriia</taxon>
        <taxon>Flavobacteriales</taxon>
        <taxon>Flavobacteriaceae</taxon>
        <taxon>Muriicola</taxon>
    </lineage>
</organism>
<keyword evidence="4" id="KW-1185">Reference proteome</keyword>
<proteinExistence type="predicted"/>
<dbReference type="Proteomes" id="UP000468443">
    <property type="component" value="Unassembled WGS sequence"/>
</dbReference>
<dbReference type="EMBL" id="JAABOP010000002">
    <property type="protein sequence ID" value="NER11013.1"/>
    <property type="molecule type" value="Genomic_DNA"/>
</dbReference>
<dbReference type="InterPro" id="IPR000086">
    <property type="entry name" value="NUDIX_hydrolase_dom"/>
</dbReference>
<dbReference type="InterPro" id="IPR020084">
    <property type="entry name" value="NUDIX_hydrolase_CS"/>
</dbReference>
<gene>
    <name evidence="3" type="ORF">GWK09_10830</name>
</gene>
<reference evidence="3 4" key="1">
    <citation type="submission" date="2020-01" db="EMBL/GenBank/DDBJ databases">
        <title>Muriicola jejuensis KCTC 22299.</title>
        <authorList>
            <person name="Wang G."/>
        </authorList>
    </citation>
    <scope>NUCLEOTIDE SEQUENCE [LARGE SCALE GENOMIC DNA]</scope>
    <source>
        <strain evidence="3 4">KCTC 22299</strain>
    </source>
</reference>
<dbReference type="PROSITE" id="PS51462">
    <property type="entry name" value="NUDIX"/>
    <property type="match status" value="1"/>
</dbReference>
<accession>A0A6P0UIT9</accession>
<dbReference type="CDD" id="cd04692">
    <property type="entry name" value="NUDIX_Hydrolase"/>
    <property type="match status" value="1"/>
</dbReference>
<dbReference type="InterPro" id="IPR015797">
    <property type="entry name" value="NUDIX_hydrolase-like_dom_sf"/>
</dbReference>
<evidence type="ECO:0000313" key="3">
    <source>
        <dbReference type="EMBL" id="NER11013.1"/>
    </source>
</evidence>
<keyword evidence="1" id="KW-0378">Hydrolase</keyword>
<comment type="caution">
    <text evidence="3">The sequence shown here is derived from an EMBL/GenBank/DDBJ whole genome shotgun (WGS) entry which is preliminary data.</text>
</comment>
<name>A0A6P0UIT9_9FLAO</name>
<protein>
    <submittedName>
        <fullName evidence="3">NUDIX domain-containing protein</fullName>
    </submittedName>
</protein>
<dbReference type="GO" id="GO:0016787">
    <property type="term" value="F:hydrolase activity"/>
    <property type="evidence" value="ECO:0007669"/>
    <property type="project" value="UniProtKB-KW"/>
</dbReference>
<dbReference type="AlphaFoldDB" id="A0A6P0UIT9"/>
<dbReference type="SUPFAM" id="SSF55811">
    <property type="entry name" value="Nudix"/>
    <property type="match status" value="1"/>
</dbReference>
<dbReference type="RefSeq" id="WP_163693411.1">
    <property type="nucleotide sequence ID" value="NZ_FXTW01000002.1"/>
</dbReference>
<evidence type="ECO:0000256" key="1">
    <source>
        <dbReference type="ARBA" id="ARBA00022801"/>
    </source>
</evidence>
<dbReference type="Pfam" id="PF00293">
    <property type="entry name" value="NUDIX"/>
    <property type="match status" value="1"/>
</dbReference>